<evidence type="ECO:0000256" key="1">
    <source>
        <dbReference type="SAM" id="MobiDB-lite"/>
    </source>
</evidence>
<sequence>MAGPGCPPPPSRAGEGGRSGGHTESGSRGRPPAPPVVTIGRLHAAAAAAAAPLTPPPPPPPPPPRLTVPAPAARRRAEPGSHPQGEEHARSPSLGVQLQHGFRLRRSSPSPYSGSSTLLPLFPAPARLRSRDPGGSAPRPRARAAPCALRLRAPAGRGRAARPPGTRHPRRVPEGVTAPGGRGVVESSSHSLPIHPNGKVGCCPLNVPTVSSWYSFNLQDNQCPQFILFFFF</sequence>
<accession>A0A811YIF7</accession>
<comment type="caution">
    <text evidence="2">The sequence shown here is derived from an EMBL/GenBank/DDBJ whole genome shotgun (WGS) entry which is preliminary data.</text>
</comment>
<evidence type="ECO:0000313" key="2">
    <source>
        <dbReference type="EMBL" id="CAD7676568.1"/>
    </source>
</evidence>
<feature type="compositionally biased region" description="Pro residues" evidence="1">
    <location>
        <begin position="53"/>
        <end position="66"/>
    </location>
</feature>
<protein>
    <submittedName>
        <fullName evidence="2">(raccoon dog) hypothetical protein</fullName>
    </submittedName>
</protein>
<evidence type="ECO:0000313" key="3">
    <source>
        <dbReference type="Proteomes" id="UP000645828"/>
    </source>
</evidence>
<feature type="region of interest" description="Disordered" evidence="1">
    <location>
        <begin position="1"/>
        <end position="96"/>
    </location>
</feature>
<feature type="compositionally biased region" description="Basic and acidic residues" evidence="1">
    <location>
        <begin position="75"/>
        <end position="90"/>
    </location>
</feature>
<feature type="compositionally biased region" description="Low complexity" evidence="1">
    <location>
        <begin position="155"/>
        <end position="164"/>
    </location>
</feature>
<proteinExistence type="predicted"/>
<dbReference type="AlphaFoldDB" id="A0A811YIF7"/>
<dbReference type="Proteomes" id="UP000645828">
    <property type="component" value="Unassembled WGS sequence"/>
</dbReference>
<name>A0A811YIF7_NYCPR</name>
<gene>
    <name evidence="2" type="ORF">NYPRO_LOCUS9363</name>
</gene>
<feature type="region of interest" description="Disordered" evidence="1">
    <location>
        <begin position="125"/>
        <end position="144"/>
    </location>
</feature>
<feature type="region of interest" description="Disordered" evidence="1">
    <location>
        <begin position="155"/>
        <end position="191"/>
    </location>
</feature>
<reference evidence="2" key="1">
    <citation type="submission" date="2020-12" db="EMBL/GenBank/DDBJ databases">
        <authorList>
            <consortium name="Molecular Ecology Group"/>
        </authorList>
    </citation>
    <scope>NUCLEOTIDE SEQUENCE</scope>
    <source>
        <strain evidence="2">TBG_1078</strain>
    </source>
</reference>
<dbReference type="EMBL" id="CAJHUB010000677">
    <property type="protein sequence ID" value="CAD7676568.1"/>
    <property type="molecule type" value="Genomic_DNA"/>
</dbReference>
<keyword evidence="3" id="KW-1185">Reference proteome</keyword>
<organism evidence="2 3">
    <name type="scientific">Nyctereutes procyonoides</name>
    <name type="common">Raccoon dog</name>
    <name type="synonym">Canis procyonoides</name>
    <dbReference type="NCBI Taxonomy" id="34880"/>
    <lineage>
        <taxon>Eukaryota</taxon>
        <taxon>Metazoa</taxon>
        <taxon>Chordata</taxon>
        <taxon>Craniata</taxon>
        <taxon>Vertebrata</taxon>
        <taxon>Euteleostomi</taxon>
        <taxon>Mammalia</taxon>
        <taxon>Eutheria</taxon>
        <taxon>Laurasiatheria</taxon>
        <taxon>Carnivora</taxon>
        <taxon>Caniformia</taxon>
        <taxon>Canidae</taxon>
        <taxon>Nyctereutes</taxon>
    </lineage>
</organism>
<feature type="compositionally biased region" description="Pro residues" evidence="1">
    <location>
        <begin position="1"/>
        <end position="11"/>
    </location>
</feature>